<dbReference type="EMBL" id="KV454301">
    <property type="protein sequence ID" value="ODQ70224.1"/>
    <property type="molecule type" value="Genomic_DNA"/>
</dbReference>
<organism evidence="1 2">
    <name type="scientific">Lipomyces starkeyi NRRL Y-11557</name>
    <dbReference type="NCBI Taxonomy" id="675824"/>
    <lineage>
        <taxon>Eukaryota</taxon>
        <taxon>Fungi</taxon>
        <taxon>Dikarya</taxon>
        <taxon>Ascomycota</taxon>
        <taxon>Saccharomycotina</taxon>
        <taxon>Lipomycetes</taxon>
        <taxon>Lipomycetales</taxon>
        <taxon>Lipomycetaceae</taxon>
        <taxon>Lipomyces</taxon>
    </lineage>
</organism>
<keyword evidence="2" id="KW-1185">Reference proteome</keyword>
<accession>A0A1E3PY72</accession>
<gene>
    <name evidence="1" type="ORF">LIPSTDRAFT_107368</name>
</gene>
<evidence type="ECO:0000313" key="2">
    <source>
        <dbReference type="Proteomes" id="UP000094385"/>
    </source>
</evidence>
<name>A0A1E3PY72_LIPST</name>
<reference evidence="1 2" key="1">
    <citation type="journal article" date="2016" name="Proc. Natl. Acad. Sci. U.S.A.">
        <title>Comparative genomics of biotechnologically important yeasts.</title>
        <authorList>
            <person name="Riley R."/>
            <person name="Haridas S."/>
            <person name="Wolfe K.H."/>
            <person name="Lopes M.R."/>
            <person name="Hittinger C.T."/>
            <person name="Goeker M."/>
            <person name="Salamov A.A."/>
            <person name="Wisecaver J.H."/>
            <person name="Long T.M."/>
            <person name="Calvey C.H."/>
            <person name="Aerts A.L."/>
            <person name="Barry K.W."/>
            <person name="Choi C."/>
            <person name="Clum A."/>
            <person name="Coughlan A.Y."/>
            <person name="Deshpande S."/>
            <person name="Douglass A.P."/>
            <person name="Hanson S.J."/>
            <person name="Klenk H.-P."/>
            <person name="LaButti K.M."/>
            <person name="Lapidus A."/>
            <person name="Lindquist E.A."/>
            <person name="Lipzen A.M."/>
            <person name="Meier-Kolthoff J.P."/>
            <person name="Ohm R.A."/>
            <person name="Otillar R.P."/>
            <person name="Pangilinan J.L."/>
            <person name="Peng Y."/>
            <person name="Rokas A."/>
            <person name="Rosa C.A."/>
            <person name="Scheuner C."/>
            <person name="Sibirny A.A."/>
            <person name="Slot J.C."/>
            <person name="Stielow J.B."/>
            <person name="Sun H."/>
            <person name="Kurtzman C.P."/>
            <person name="Blackwell M."/>
            <person name="Grigoriev I.V."/>
            <person name="Jeffries T.W."/>
        </authorList>
    </citation>
    <scope>NUCLEOTIDE SEQUENCE [LARGE SCALE GENOMIC DNA]</scope>
    <source>
        <strain evidence="1 2">NRRL Y-11557</strain>
    </source>
</reference>
<protein>
    <submittedName>
        <fullName evidence="1">Uncharacterized protein</fullName>
    </submittedName>
</protein>
<sequence>MPNSIFLKQRSRSMPVIICFIAGLRIAGVRAFNRRLYAGIFGALVATPNRVYFPLLCVRQSLNLSTVDINPQNNLQAQFYPVKT</sequence>
<dbReference type="Proteomes" id="UP000094385">
    <property type="component" value="Unassembled WGS sequence"/>
</dbReference>
<evidence type="ECO:0000313" key="1">
    <source>
        <dbReference type="EMBL" id="ODQ70224.1"/>
    </source>
</evidence>
<proteinExistence type="predicted"/>
<dbReference type="AlphaFoldDB" id="A0A1E3PY72"/>